<reference evidence="6 7" key="1">
    <citation type="submission" date="2021-03" db="EMBL/GenBank/DDBJ databases">
        <title>Complete genome of Polaribacter_sp.G4M1.</title>
        <authorList>
            <person name="Jeong S.W."/>
            <person name="Bae J.W."/>
        </authorList>
    </citation>
    <scope>NUCLEOTIDE SEQUENCE [LARGE SCALE GENOMIC DNA]</scope>
    <source>
        <strain evidence="6 7">G4M1</strain>
    </source>
</reference>
<proteinExistence type="inferred from homology"/>
<evidence type="ECO:0000256" key="3">
    <source>
        <dbReference type="PROSITE-ProRule" id="PRU00277"/>
    </source>
</evidence>
<name>A0ABX7SVF9_9FLAO</name>
<dbReference type="PROSITE" id="PS51257">
    <property type="entry name" value="PROKAR_LIPOPROTEIN"/>
    <property type="match status" value="1"/>
</dbReference>
<organism evidence="6 7">
    <name type="scientific">Polaribacter batillariae</name>
    <dbReference type="NCBI Taxonomy" id="2808900"/>
    <lineage>
        <taxon>Bacteria</taxon>
        <taxon>Pseudomonadati</taxon>
        <taxon>Bacteroidota</taxon>
        <taxon>Flavobacteriia</taxon>
        <taxon>Flavobacteriales</taxon>
        <taxon>Flavobacteriaceae</taxon>
    </lineage>
</organism>
<dbReference type="EC" id="5.2.1.8" evidence="4"/>
<feature type="domain" description="PPIase FKBP-type" evidence="5">
    <location>
        <begin position="92"/>
        <end position="179"/>
    </location>
</feature>
<evidence type="ECO:0000256" key="4">
    <source>
        <dbReference type="RuleBase" id="RU003915"/>
    </source>
</evidence>
<dbReference type="Pfam" id="PF00254">
    <property type="entry name" value="FKBP_C"/>
    <property type="match status" value="1"/>
</dbReference>
<comment type="catalytic activity">
    <reaction evidence="1 3 4">
        <text>[protein]-peptidylproline (omega=180) = [protein]-peptidylproline (omega=0)</text>
        <dbReference type="Rhea" id="RHEA:16237"/>
        <dbReference type="Rhea" id="RHEA-COMP:10747"/>
        <dbReference type="Rhea" id="RHEA-COMP:10748"/>
        <dbReference type="ChEBI" id="CHEBI:83833"/>
        <dbReference type="ChEBI" id="CHEBI:83834"/>
        <dbReference type="EC" id="5.2.1.8"/>
    </reaction>
</comment>
<dbReference type="InterPro" id="IPR001179">
    <property type="entry name" value="PPIase_FKBP_dom"/>
</dbReference>
<dbReference type="PROSITE" id="PS50059">
    <property type="entry name" value="FKBP_PPIASE"/>
    <property type="match status" value="1"/>
</dbReference>
<evidence type="ECO:0000256" key="2">
    <source>
        <dbReference type="ARBA" id="ARBA00023110"/>
    </source>
</evidence>
<sequence>MRLMKIKMLLLCGVILGACSKSKPRKPIDPKPSTTIFQKTIEESRQLNKVEEEKIEQLIQKDSTHTYTNSLNGFWYTYVKKIEEDKPTPKAGDIAVIEYDIRSLNDSIIYSKEELGVKNYHVDKEDFISGIQKGIKLMKIGETITFVVPSYNAFGISGDGNKIGINKSIKSTVTLLNIN</sequence>
<dbReference type="InterPro" id="IPR046357">
    <property type="entry name" value="PPIase_dom_sf"/>
</dbReference>
<dbReference type="InterPro" id="IPR019869">
    <property type="entry name" value="Motility-assoc_PPIase_GldI"/>
</dbReference>
<dbReference type="SUPFAM" id="SSF54534">
    <property type="entry name" value="FKBP-like"/>
    <property type="match status" value="1"/>
</dbReference>
<protein>
    <recommendedName>
        <fullName evidence="4">Peptidyl-prolyl cis-trans isomerase</fullName>
        <ecNumber evidence="4">5.2.1.8</ecNumber>
    </recommendedName>
</protein>
<comment type="similarity">
    <text evidence="4">Belongs to the FKBP-type PPIase family.</text>
</comment>
<keyword evidence="7" id="KW-1185">Reference proteome</keyword>
<evidence type="ECO:0000313" key="7">
    <source>
        <dbReference type="Proteomes" id="UP000663935"/>
    </source>
</evidence>
<gene>
    <name evidence="6" type="primary">gldI</name>
    <name evidence="6" type="ORF">JL193_02600</name>
</gene>
<accession>A0ABX7SVF9</accession>
<evidence type="ECO:0000256" key="1">
    <source>
        <dbReference type="ARBA" id="ARBA00000971"/>
    </source>
</evidence>
<evidence type="ECO:0000259" key="5">
    <source>
        <dbReference type="PROSITE" id="PS50059"/>
    </source>
</evidence>
<dbReference type="Gene3D" id="3.10.50.40">
    <property type="match status" value="1"/>
</dbReference>
<keyword evidence="2 3" id="KW-0697">Rotamase</keyword>
<dbReference type="NCBIfam" id="TIGR03516">
    <property type="entry name" value="ppisom_GldI"/>
    <property type="match status" value="1"/>
</dbReference>
<keyword evidence="3 4" id="KW-0413">Isomerase</keyword>
<evidence type="ECO:0000313" key="6">
    <source>
        <dbReference type="EMBL" id="QTD38215.1"/>
    </source>
</evidence>
<dbReference type="Proteomes" id="UP000663935">
    <property type="component" value="Chromosome"/>
</dbReference>
<dbReference type="EMBL" id="CP071795">
    <property type="protein sequence ID" value="QTD38215.1"/>
    <property type="molecule type" value="Genomic_DNA"/>
</dbReference>